<dbReference type="EMBL" id="LAZR01011668">
    <property type="protein sequence ID" value="KKM60498.1"/>
    <property type="molecule type" value="Genomic_DNA"/>
</dbReference>
<organism evidence="3">
    <name type="scientific">marine sediment metagenome</name>
    <dbReference type="NCBI Taxonomy" id="412755"/>
    <lineage>
        <taxon>unclassified sequences</taxon>
        <taxon>metagenomes</taxon>
        <taxon>ecological metagenomes</taxon>
    </lineage>
</organism>
<feature type="transmembrane region" description="Helical" evidence="1">
    <location>
        <begin position="87"/>
        <end position="112"/>
    </location>
</feature>
<name>A0A0F9ISZ8_9ZZZZ</name>
<proteinExistence type="predicted"/>
<evidence type="ECO:0000313" key="3">
    <source>
        <dbReference type="EMBL" id="KKM60498.1"/>
    </source>
</evidence>
<feature type="transmembrane region" description="Helical" evidence="1">
    <location>
        <begin position="203"/>
        <end position="221"/>
    </location>
</feature>
<keyword evidence="1" id="KW-0812">Transmembrane</keyword>
<feature type="transmembrane region" description="Helical" evidence="1">
    <location>
        <begin position="12"/>
        <end position="28"/>
    </location>
</feature>
<feature type="domain" description="VTT" evidence="2">
    <location>
        <begin position="87"/>
        <end position="189"/>
    </location>
</feature>
<keyword evidence="1" id="KW-1133">Transmembrane helix</keyword>
<feature type="transmembrane region" description="Helical" evidence="1">
    <location>
        <begin position="173"/>
        <end position="191"/>
    </location>
</feature>
<feature type="transmembrane region" description="Helical" evidence="1">
    <location>
        <begin position="48"/>
        <end position="67"/>
    </location>
</feature>
<keyword evidence="1" id="KW-0472">Membrane</keyword>
<dbReference type="Pfam" id="PF09335">
    <property type="entry name" value="VTT_dom"/>
    <property type="match status" value="1"/>
</dbReference>
<feature type="transmembrane region" description="Helical" evidence="1">
    <location>
        <begin position="133"/>
        <end position="153"/>
    </location>
</feature>
<accession>A0A0F9ISZ8</accession>
<gene>
    <name evidence="3" type="ORF">LCGC14_1541210</name>
</gene>
<dbReference type="AlphaFoldDB" id="A0A0F9ISZ8"/>
<protein>
    <recommendedName>
        <fullName evidence="2">VTT domain-containing protein</fullName>
    </recommendedName>
</protein>
<evidence type="ECO:0000256" key="1">
    <source>
        <dbReference type="SAM" id="Phobius"/>
    </source>
</evidence>
<comment type="caution">
    <text evidence="3">The sequence shown here is derived from an EMBL/GenBank/DDBJ whole genome shotgun (WGS) entry which is preliminary data.</text>
</comment>
<dbReference type="InterPro" id="IPR032816">
    <property type="entry name" value="VTT_dom"/>
</dbReference>
<sequence length="234" mass="26602">MILNLKKVDIIFTVLIIAIAVLSLDLLLNPFHREVIENISNYAPFQDLSTGLLITFWVCLIGNLLPVPTPYTFVVCFSSIPFLQSHFFIPFIVGFIASLGCLVGEMGGYIVGRGASKFISDEKNKKLMVYQHYLVDHPKIAPFLIFLFGFTPLNDDMLTIPLGLIKYDVKKTIFWIWLGKLCLMLIFAYNIVNICSLLGGDNWILSIVTLFLIVIIVYLMLRVDFVKLFKKPKN</sequence>
<reference evidence="3" key="1">
    <citation type="journal article" date="2015" name="Nature">
        <title>Complex archaea that bridge the gap between prokaryotes and eukaryotes.</title>
        <authorList>
            <person name="Spang A."/>
            <person name="Saw J.H."/>
            <person name="Jorgensen S.L."/>
            <person name="Zaremba-Niedzwiedzka K."/>
            <person name="Martijn J."/>
            <person name="Lind A.E."/>
            <person name="van Eijk R."/>
            <person name="Schleper C."/>
            <person name="Guy L."/>
            <person name="Ettema T.J."/>
        </authorList>
    </citation>
    <scope>NUCLEOTIDE SEQUENCE</scope>
</reference>
<evidence type="ECO:0000259" key="2">
    <source>
        <dbReference type="Pfam" id="PF09335"/>
    </source>
</evidence>